<name>A0A9Q6EKM6_NOSLI</name>
<dbReference type="GO" id="GO:0005524">
    <property type="term" value="F:ATP binding"/>
    <property type="evidence" value="ECO:0007669"/>
    <property type="project" value="UniProtKB-KW"/>
</dbReference>
<dbReference type="Pfam" id="PF00005">
    <property type="entry name" value="ABC_tran"/>
    <property type="match status" value="2"/>
</dbReference>
<dbReference type="EMBL" id="LAHD01000045">
    <property type="protein sequence ID" value="PHK02933.1"/>
    <property type="molecule type" value="Genomic_DNA"/>
</dbReference>
<dbReference type="CDD" id="cd03216">
    <property type="entry name" value="ABC_Carb_Monos_I"/>
    <property type="match status" value="1"/>
</dbReference>
<dbReference type="GeneID" id="57095799"/>
<gene>
    <name evidence="4" type="ORF">VF08_16910</name>
</gene>
<dbReference type="PROSITE" id="PS50893">
    <property type="entry name" value="ABC_TRANSPORTER_2"/>
    <property type="match status" value="2"/>
</dbReference>
<evidence type="ECO:0000313" key="5">
    <source>
        <dbReference type="Proteomes" id="UP000222310"/>
    </source>
</evidence>
<evidence type="ECO:0000256" key="1">
    <source>
        <dbReference type="ARBA" id="ARBA00022741"/>
    </source>
</evidence>
<dbReference type="RefSeq" id="WP_099071450.1">
    <property type="nucleotide sequence ID" value="NZ_LAHD01000045.1"/>
</dbReference>
<dbReference type="InterPro" id="IPR050107">
    <property type="entry name" value="ABC_carbohydrate_import_ATPase"/>
</dbReference>
<organism evidence="4 5">
    <name type="scientific">Nostoc linckia z8</name>
    <dbReference type="NCBI Taxonomy" id="1628746"/>
    <lineage>
        <taxon>Bacteria</taxon>
        <taxon>Bacillati</taxon>
        <taxon>Cyanobacteriota</taxon>
        <taxon>Cyanophyceae</taxon>
        <taxon>Nostocales</taxon>
        <taxon>Nostocaceae</taxon>
        <taxon>Nostoc</taxon>
    </lineage>
</organism>
<keyword evidence="2" id="KW-0067">ATP-binding</keyword>
<keyword evidence="1" id="KW-0547">Nucleotide-binding</keyword>
<evidence type="ECO:0000313" key="4">
    <source>
        <dbReference type="EMBL" id="PHK02933.1"/>
    </source>
</evidence>
<protein>
    <submittedName>
        <fullName evidence="4">ABC transporter</fullName>
    </submittedName>
</protein>
<sequence length="538" mass="58793">MNKSLSRLEVKNISKSYSGRVANHQINLAIQPGEIHGILGENGAGKSTLMKIIYGLVRPDAGEIFWQGRQVNLNSPQSAISLSIGMVFQHFNLFETLTVTENIALTLPRSEKWDLSRVAKRILTLSAVYELNIDCDRPVHTLSVGEKQRLEILRCLYHRAKLLILDEPTAVLTPQETERLFATLRQIASDDCSILFSSHKLLEVQSLCSHATVLRHGEVVANCNPKAETPANLVRMMIGADVQGIGDSLLGTGEEDERKQELFSASLTSPSDGHLITTKKPKQQPPGPVCLLVKDLHLKPQNAYGTTLQNINLAIHTGEIVGIAGVAGNGQTELISALSGEIISPEAEMIMLGEMPIGKTNVAQRRRLGLGYVPEERLEKSVVPNFSLLENALLTAHGQGLLRQGVIRFSKLKTWTQRICDAFDVNPKQVNSIAASLSGGNLQKFIMGREISQNPAVLIAAHPSWGVDVNATAKIHEALIEMRDTGAAVLVISEDLDELFALCDRIGAIYKGQLSPFKAIPNTHRDEIGSWMGGFGFH</sequence>
<dbReference type="Proteomes" id="UP000222310">
    <property type="component" value="Unassembled WGS sequence"/>
</dbReference>
<dbReference type="CDD" id="cd03215">
    <property type="entry name" value="ABC_Carb_Monos_II"/>
    <property type="match status" value="1"/>
</dbReference>
<dbReference type="GO" id="GO:0016887">
    <property type="term" value="F:ATP hydrolysis activity"/>
    <property type="evidence" value="ECO:0007669"/>
    <property type="project" value="InterPro"/>
</dbReference>
<dbReference type="PANTHER" id="PTHR43790">
    <property type="entry name" value="CARBOHYDRATE TRANSPORT ATP-BINDING PROTEIN MG119-RELATED"/>
    <property type="match status" value="1"/>
</dbReference>
<dbReference type="SMART" id="SM00382">
    <property type="entry name" value="AAA"/>
    <property type="match status" value="1"/>
</dbReference>
<dbReference type="SUPFAM" id="SSF52540">
    <property type="entry name" value="P-loop containing nucleoside triphosphate hydrolases"/>
    <property type="match status" value="2"/>
</dbReference>
<dbReference type="InterPro" id="IPR003593">
    <property type="entry name" value="AAA+_ATPase"/>
</dbReference>
<dbReference type="PANTHER" id="PTHR43790:SF4">
    <property type="entry name" value="GUANOSINE IMPORT ATP-BINDING PROTEIN NUPO"/>
    <property type="match status" value="1"/>
</dbReference>
<comment type="caution">
    <text evidence="4">The sequence shown here is derived from an EMBL/GenBank/DDBJ whole genome shotgun (WGS) entry which is preliminary data.</text>
</comment>
<dbReference type="InterPro" id="IPR003439">
    <property type="entry name" value="ABC_transporter-like_ATP-bd"/>
</dbReference>
<dbReference type="InterPro" id="IPR017871">
    <property type="entry name" value="ABC_transporter-like_CS"/>
</dbReference>
<evidence type="ECO:0000259" key="3">
    <source>
        <dbReference type="PROSITE" id="PS50893"/>
    </source>
</evidence>
<feature type="domain" description="ABC transporter" evidence="3">
    <location>
        <begin position="291"/>
        <end position="536"/>
    </location>
</feature>
<dbReference type="PROSITE" id="PS00211">
    <property type="entry name" value="ABC_TRANSPORTER_1"/>
    <property type="match status" value="2"/>
</dbReference>
<accession>A0A9Q6EKM6</accession>
<dbReference type="AlphaFoldDB" id="A0A9Q6EKM6"/>
<feature type="domain" description="ABC transporter" evidence="3">
    <location>
        <begin position="8"/>
        <end position="241"/>
    </location>
</feature>
<dbReference type="InterPro" id="IPR027417">
    <property type="entry name" value="P-loop_NTPase"/>
</dbReference>
<evidence type="ECO:0000256" key="2">
    <source>
        <dbReference type="ARBA" id="ARBA00022840"/>
    </source>
</evidence>
<dbReference type="Gene3D" id="3.40.50.300">
    <property type="entry name" value="P-loop containing nucleotide triphosphate hydrolases"/>
    <property type="match status" value="2"/>
</dbReference>
<proteinExistence type="predicted"/>
<reference evidence="4 5" key="1">
    <citation type="submission" date="2015-02" db="EMBL/GenBank/DDBJ databases">
        <title>Nostoc linckia genome annotation.</title>
        <authorList>
            <person name="Zhou Z."/>
        </authorList>
    </citation>
    <scope>NUCLEOTIDE SEQUENCE [LARGE SCALE GENOMIC DNA]</scope>
    <source>
        <strain evidence="5">z8</strain>
    </source>
</reference>